<evidence type="ECO:0000256" key="1">
    <source>
        <dbReference type="ARBA" id="ARBA00004141"/>
    </source>
</evidence>
<feature type="transmembrane region" description="Helical" evidence="8">
    <location>
        <begin position="99"/>
        <end position="120"/>
    </location>
</feature>
<dbReference type="AlphaFoldDB" id="A0A6J2VXA4"/>
<dbReference type="Pfam" id="PF00822">
    <property type="entry name" value="PMP22_Claudin"/>
    <property type="match status" value="1"/>
</dbReference>
<name>A0A6J2VXA4_CHACN</name>
<dbReference type="PANTHER" id="PTHR10671">
    <property type="entry name" value="EPITHELIAL MEMBRANE PROTEIN-RELATED"/>
    <property type="match status" value="1"/>
</dbReference>
<evidence type="ECO:0000256" key="8">
    <source>
        <dbReference type="RuleBase" id="RU363088"/>
    </source>
</evidence>
<dbReference type="Gene3D" id="1.20.140.150">
    <property type="match status" value="1"/>
</dbReference>
<evidence type="ECO:0000256" key="5">
    <source>
        <dbReference type="ARBA" id="ARBA00022989"/>
    </source>
</evidence>
<comment type="subcellular location">
    <subcellularLocation>
        <location evidence="1 8">Membrane</location>
        <topology evidence="1 8">Multi-pass membrane protein</topology>
    </subcellularLocation>
</comment>
<dbReference type="InterPro" id="IPR004031">
    <property type="entry name" value="PMP22/EMP/MP20/Claudin"/>
</dbReference>
<comment type="similarity">
    <text evidence="2 8">Belongs to the PMP-22/EMP/MP20 family.</text>
</comment>
<evidence type="ECO:0000256" key="4">
    <source>
        <dbReference type="ARBA" id="ARBA00022692"/>
    </source>
</evidence>
<gene>
    <name evidence="10" type="primary">LOC115817517</name>
</gene>
<dbReference type="PANTHER" id="PTHR10671:SF85">
    <property type="entry name" value="EPITHELIAL MEMBRANE PROTEIN 1"/>
    <property type="match status" value="1"/>
</dbReference>
<dbReference type="OrthoDB" id="8678517at2759"/>
<dbReference type="InParanoid" id="A0A6J2VXA4"/>
<evidence type="ECO:0000313" key="9">
    <source>
        <dbReference type="Proteomes" id="UP000504632"/>
    </source>
</evidence>
<sequence length="162" mass="18921">MLKVLIGISFLHITAIVLLFIALIDDAWWFTRNMYSDIWGRWVMEFDDNVWVYQDLPTSYRKDYLQAVQAFAVLSCLFTIFALFVFIFQLFTLGKGQRFTLSGVLQLTSCFCIMVALSVYTDHFHRGEKDGWYGYSYVLAWLVFLLTLATGAIYVVLRKKMD</sequence>
<reference evidence="10" key="1">
    <citation type="submission" date="2025-08" db="UniProtKB">
        <authorList>
            <consortium name="RefSeq"/>
        </authorList>
    </citation>
    <scope>IDENTIFICATION</scope>
</reference>
<evidence type="ECO:0000256" key="7">
    <source>
        <dbReference type="ARBA" id="ARBA00023180"/>
    </source>
</evidence>
<dbReference type="GO" id="GO:0005886">
    <property type="term" value="C:plasma membrane"/>
    <property type="evidence" value="ECO:0007669"/>
    <property type="project" value="TreeGrafter"/>
</dbReference>
<evidence type="ECO:0000313" key="10">
    <source>
        <dbReference type="RefSeq" id="XP_030636692.1"/>
    </source>
</evidence>
<dbReference type="FunFam" id="1.20.140.150:FF:000026">
    <property type="entry name" value="Epithelial membrane protein 1"/>
    <property type="match status" value="1"/>
</dbReference>
<dbReference type="InterPro" id="IPR004032">
    <property type="entry name" value="PMP22_EMP_MP20"/>
</dbReference>
<keyword evidence="6 8" id="KW-0472">Membrane</keyword>
<feature type="transmembrane region" description="Helical" evidence="8">
    <location>
        <begin position="64"/>
        <end position="87"/>
    </location>
</feature>
<proteinExistence type="inferred from homology"/>
<protein>
    <recommendedName>
        <fullName evidence="3">Epithelial membrane protein 1</fullName>
    </recommendedName>
</protein>
<dbReference type="GeneID" id="115817517"/>
<dbReference type="PRINTS" id="PR01453">
    <property type="entry name" value="EPMEMFAMILY"/>
</dbReference>
<organism evidence="9 10">
    <name type="scientific">Chanos chanos</name>
    <name type="common">Milkfish</name>
    <name type="synonym">Mugil chanos</name>
    <dbReference type="NCBI Taxonomy" id="29144"/>
    <lineage>
        <taxon>Eukaryota</taxon>
        <taxon>Metazoa</taxon>
        <taxon>Chordata</taxon>
        <taxon>Craniata</taxon>
        <taxon>Vertebrata</taxon>
        <taxon>Euteleostomi</taxon>
        <taxon>Actinopterygii</taxon>
        <taxon>Neopterygii</taxon>
        <taxon>Teleostei</taxon>
        <taxon>Ostariophysi</taxon>
        <taxon>Gonorynchiformes</taxon>
        <taxon>Chanidae</taxon>
        <taxon>Chanos</taxon>
    </lineage>
</organism>
<accession>A0A6J2VXA4</accession>
<keyword evidence="9" id="KW-1185">Reference proteome</keyword>
<evidence type="ECO:0000256" key="2">
    <source>
        <dbReference type="ARBA" id="ARBA00006864"/>
    </source>
</evidence>
<keyword evidence="4 8" id="KW-0812">Transmembrane</keyword>
<dbReference type="RefSeq" id="XP_030636692.1">
    <property type="nucleotide sequence ID" value="XM_030780832.1"/>
</dbReference>
<dbReference type="InterPro" id="IPR050579">
    <property type="entry name" value="PMP-22/EMP/MP20-like"/>
</dbReference>
<feature type="transmembrane region" description="Helical" evidence="8">
    <location>
        <begin position="5"/>
        <end position="24"/>
    </location>
</feature>
<evidence type="ECO:0000256" key="3">
    <source>
        <dbReference type="ARBA" id="ARBA00013553"/>
    </source>
</evidence>
<evidence type="ECO:0000256" key="6">
    <source>
        <dbReference type="ARBA" id="ARBA00023136"/>
    </source>
</evidence>
<dbReference type="Proteomes" id="UP000504632">
    <property type="component" value="Chromosome 7"/>
</dbReference>
<feature type="transmembrane region" description="Helical" evidence="8">
    <location>
        <begin position="132"/>
        <end position="157"/>
    </location>
</feature>
<keyword evidence="7" id="KW-0325">Glycoprotein</keyword>
<keyword evidence="5 8" id="KW-1133">Transmembrane helix</keyword>